<dbReference type="KEGG" id="sman:C12CBH8_12940"/>
<dbReference type="Gene3D" id="2.10.10.90">
    <property type="match status" value="1"/>
</dbReference>
<dbReference type="EMBL" id="AP023321">
    <property type="protein sequence ID" value="BCI60655.1"/>
    <property type="molecule type" value="Genomic_DNA"/>
</dbReference>
<evidence type="ECO:0000313" key="2">
    <source>
        <dbReference type="Proteomes" id="UP000593890"/>
    </source>
</evidence>
<evidence type="ECO:0000313" key="1">
    <source>
        <dbReference type="EMBL" id="BCI60655.1"/>
    </source>
</evidence>
<accession>A0A7I8D3S1</accession>
<name>A0A7I8D3S1_9FIRM</name>
<proteinExistence type="predicted"/>
<protein>
    <recommendedName>
        <fullName evidence="3">Chitin-binding type-3 domain-containing protein</fullName>
    </recommendedName>
</protein>
<keyword evidence="2" id="KW-1185">Reference proteome</keyword>
<gene>
    <name evidence="1" type="ORF">C12CBH8_12940</name>
</gene>
<reference evidence="2" key="1">
    <citation type="submission" date="2020-07" db="EMBL/GenBank/DDBJ databases">
        <title>Complete genome sequencing of Clostridia bacterium strain 12CBH8.</title>
        <authorList>
            <person name="Sakamoto M."/>
            <person name="Murakami T."/>
            <person name="Mori H."/>
        </authorList>
    </citation>
    <scope>NUCLEOTIDE SEQUENCE [LARGE SCALE GENOMIC DNA]</scope>
    <source>
        <strain evidence="2">12CBH8</strain>
    </source>
</reference>
<organism evidence="1 2">
    <name type="scientific">Solibaculum mannosilyticum</name>
    <dbReference type="NCBI Taxonomy" id="2780922"/>
    <lineage>
        <taxon>Bacteria</taxon>
        <taxon>Bacillati</taxon>
        <taxon>Bacillota</taxon>
        <taxon>Clostridia</taxon>
        <taxon>Eubacteriales</taxon>
        <taxon>Oscillospiraceae</taxon>
        <taxon>Solibaculum</taxon>
    </lineage>
</organism>
<dbReference type="Proteomes" id="UP000593890">
    <property type="component" value="Chromosome"/>
</dbReference>
<sequence length="226" mass="24484">MIRTQGRTVQLCRYKVTYGPDGDSKEIGCPTQEEAGRLAELFGGTVSPIDPDGDAWMDGITLPADTTNPMAAALAIKDAGEAAYLSSIYIPSPVDSVAALGRALVTTLELEDGAKVAVSGLYEDWSLGKYAVGDIRNQGGQTWECYQAHDNATHPDIVPGNPAWYTFWRPLHGACSQTARPYVAPTGAHDIYHAGEYMIYTDGKTYRCKQDSAYSPDDQPSAWEII</sequence>
<evidence type="ECO:0008006" key="3">
    <source>
        <dbReference type="Google" id="ProtNLM"/>
    </source>
</evidence>
<dbReference type="AlphaFoldDB" id="A0A7I8D3S1"/>
<dbReference type="RefSeq" id="WP_246441328.1">
    <property type="nucleotide sequence ID" value="NZ_AP023321.1"/>
</dbReference>